<gene>
    <name evidence="2" type="ORF">FJ693_06050</name>
</gene>
<evidence type="ECO:0000313" key="2">
    <source>
        <dbReference type="EMBL" id="TRW46297.1"/>
    </source>
</evidence>
<reference evidence="2 3" key="1">
    <citation type="submission" date="2019-07" db="EMBL/GenBank/DDBJ databases">
        <title>Georgenia wutianyii sp. nov. and Georgenia *** sp. nov. isolated from plateau pika (Ochotona curzoniae) in the Qinghai-Tibet plateau of China.</title>
        <authorList>
            <person name="Tian Z."/>
        </authorList>
    </citation>
    <scope>NUCLEOTIDE SEQUENCE [LARGE SCALE GENOMIC DNA]</scope>
    <source>
        <strain evidence="2 3">Z446</strain>
    </source>
</reference>
<accession>A0A552WU65</accession>
<dbReference type="Pfam" id="PF12697">
    <property type="entry name" value="Abhydrolase_6"/>
    <property type="match status" value="1"/>
</dbReference>
<dbReference type="RefSeq" id="WP_143417624.1">
    <property type="nucleotide sequence ID" value="NZ_VJXR01000011.1"/>
</dbReference>
<evidence type="ECO:0000259" key="1">
    <source>
        <dbReference type="Pfam" id="PF12697"/>
    </source>
</evidence>
<dbReference type="InterPro" id="IPR052897">
    <property type="entry name" value="Sec-Metab_Biosynth_Hydrolase"/>
</dbReference>
<dbReference type="SUPFAM" id="SSF53474">
    <property type="entry name" value="alpha/beta-Hydrolases"/>
    <property type="match status" value="1"/>
</dbReference>
<organism evidence="2 3">
    <name type="scientific">Georgenia yuyongxinii</name>
    <dbReference type="NCBI Taxonomy" id="2589797"/>
    <lineage>
        <taxon>Bacteria</taxon>
        <taxon>Bacillati</taxon>
        <taxon>Actinomycetota</taxon>
        <taxon>Actinomycetes</taxon>
        <taxon>Micrococcales</taxon>
        <taxon>Bogoriellaceae</taxon>
        <taxon>Georgenia</taxon>
    </lineage>
</organism>
<dbReference type="EMBL" id="VJXR01000011">
    <property type="protein sequence ID" value="TRW46297.1"/>
    <property type="molecule type" value="Genomic_DNA"/>
</dbReference>
<dbReference type="InterPro" id="IPR000073">
    <property type="entry name" value="AB_hydrolase_1"/>
</dbReference>
<dbReference type="GO" id="GO:0016787">
    <property type="term" value="F:hydrolase activity"/>
    <property type="evidence" value="ECO:0007669"/>
    <property type="project" value="UniProtKB-KW"/>
</dbReference>
<keyword evidence="2" id="KW-0378">Hydrolase</keyword>
<evidence type="ECO:0000313" key="3">
    <source>
        <dbReference type="Proteomes" id="UP000318693"/>
    </source>
</evidence>
<keyword evidence="3" id="KW-1185">Reference proteome</keyword>
<dbReference type="Gene3D" id="3.40.50.1820">
    <property type="entry name" value="alpha/beta hydrolase"/>
    <property type="match status" value="1"/>
</dbReference>
<protein>
    <submittedName>
        <fullName evidence="2">Alpha/beta hydrolase</fullName>
    </submittedName>
</protein>
<comment type="caution">
    <text evidence="2">The sequence shown here is derived from an EMBL/GenBank/DDBJ whole genome shotgun (WGS) entry which is preliminary data.</text>
</comment>
<dbReference type="AlphaFoldDB" id="A0A552WU65"/>
<sequence length="247" mass="26530">MTTFVVVHGAGGSGWEWHRVARELHGRGHDVVAPDLPCEDETAGLAEYADAVVAAARAATAAATAPARPSPGEGPALLVVVAHSLGGFTAPQVAERLGADRLVLVAGMVPLPGETGGQWWETSGYQRAARERADREGVVARMDTDEEVVATFMHDLDPALAEEALRRGRDQAGRPMSDPWPLTAWPDVPTSYLIFGDDRFFPPEFLRRMVRERLGIDADEMPGSHAAYLSRPADLAERLVAYAGPTT</sequence>
<proteinExistence type="predicted"/>
<dbReference type="Proteomes" id="UP000318693">
    <property type="component" value="Unassembled WGS sequence"/>
</dbReference>
<dbReference type="PANTHER" id="PTHR37017">
    <property type="entry name" value="AB HYDROLASE-1 DOMAIN-CONTAINING PROTEIN-RELATED"/>
    <property type="match status" value="1"/>
</dbReference>
<dbReference type="PANTHER" id="PTHR37017:SF11">
    <property type="entry name" value="ESTERASE_LIPASE_THIOESTERASE DOMAIN-CONTAINING PROTEIN"/>
    <property type="match status" value="1"/>
</dbReference>
<dbReference type="InterPro" id="IPR029058">
    <property type="entry name" value="AB_hydrolase_fold"/>
</dbReference>
<name>A0A552WU65_9MICO</name>
<feature type="domain" description="AB hydrolase-1" evidence="1">
    <location>
        <begin position="4"/>
        <end position="237"/>
    </location>
</feature>